<feature type="region of interest" description="Disordered" evidence="1">
    <location>
        <begin position="43"/>
        <end position="89"/>
    </location>
</feature>
<feature type="region of interest" description="Disordered" evidence="1">
    <location>
        <begin position="1"/>
        <end position="22"/>
    </location>
</feature>
<feature type="compositionally biased region" description="Pro residues" evidence="1">
    <location>
        <begin position="1"/>
        <end position="11"/>
    </location>
</feature>
<keyword evidence="3" id="KW-1185">Reference proteome</keyword>
<reference evidence="2 3" key="1">
    <citation type="journal article" date="2022" name="Nat. Plants">
        <title>Genomes of leafy and leafless Platanthera orchids illuminate the evolution of mycoheterotrophy.</title>
        <authorList>
            <person name="Li M.H."/>
            <person name="Liu K.W."/>
            <person name="Li Z."/>
            <person name="Lu H.C."/>
            <person name="Ye Q.L."/>
            <person name="Zhang D."/>
            <person name="Wang J.Y."/>
            <person name="Li Y.F."/>
            <person name="Zhong Z.M."/>
            <person name="Liu X."/>
            <person name="Yu X."/>
            <person name="Liu D.K."/>
            <person name="Tu X.D."/>
            <person name="Liu B."/>
            <person name="Hao Y."/>
            <person name="Liao X.Y."/>
            <person name="Jiang Y.T."/>
            <person name="Sun W.H."/>
            <person name="Chen J."/>
            <person name="Chen Y.Q."/>
            <person name="Ai Y."/>
            <person name="Zhai J.W."/>
            <person name="Wu S.S."/>
            <person name="Zhou Z."/>
            <person name="Hsiao Y.Y."/>
            <person name="Wu W.L."/>
            <person name="Chen Y.Y."/>
            <person name="Lin Y.F."/>
            <person name="Hsu J.L."/>
            <person name="Li C.Y."/>
            <person name="Wang Z.W."/>
            <person name="Zhao X."/>
            <person name="Zhong W.Y."/>
            <person name="Ma X.K."/>
            <person name="Ma L."/>
            <person name="Huang J."/>
            <person name="Chen G.Z."/>
            <person name="Huang M.Z."/>
            <person name="Huang L."/>
            <person name="Peng D.H."/>
            <person name="Luo Y.B."/>
            <person name="Zou S.Q."/>
            <person name="Chen S.P."/>
            <person name="Lan S."/>
            <person name="Tsai W.C."/>
            <person name="Van de Peer Y."/>
            <person name="Liu Z.J."/>
        </authorList>
    </citation>
    <scope>NUCLEOTIDE SEQUENCE [LARGE SCALE GENOMIC DNA]</scope>
    <source>
        <strain evidence="2">Lor288</strain>
    </source>
</reference>
<evidence type="ECO:0000313" key="3">
    <source>
        <dbReference type="Proteomes" id="UP001412067"/>
    </source>
</evidence>
<protein>
    <submittedName>
        <fullName evidence="2">Uncharacterized protein</fullName>
    </submittedName>
</protein>
<dbReference type="Proteomes" id="UP001412067">
    <property type="component" value="Unassembled WGS sequence"/>
</dbReference>
<accession>A0ABR2N254</accession>
<dbReference type="EMBL" id="JBBWWR010000002">
    <property type="protein sequence ID" value="KAK8970396.1"/>
    <property type="molecule type" value="Genomic_DNA"/>
</dbReference>
<sequence length="389" mass="41542">MASGLRPPPLAPAQAPSKIPAEKILIRSKKRWMRRQYEHIGARHEVEHRSDPLSQEITPAARSTRADAPPLSPEFRDVSSSKQQTGSASRVVMRARLRVDARLGKTGGRFLLVLTGENSSFPNTQFGCSPKAPTFPAWQRASNRCFSASQFPHRQQFAVRKIPPDSCRNKQSSSSLIADPGLRQNIPSARKHTGKKNLHMRVRTRGFKLGKGVASRVLGARRRRNIAPSAIKIYALINALEKHEYNNGDGLPGTGSIKLIEPLGTTRGAAADVTTRGLTVAPTVVTNVDAATNTPTAVVAIVVVAVVTTSEVSGSPLPPNLGGLFAVQPSAGVWRVGLPAVQIGRHACRPALAGSPPKVKAAPNRTALRPPDSGDLSTCPSRAAYGPPT</sequence>
<name>A0ABR2N254_9ASPA</name>
<gene>
    <name evidence="2" type="ORF">KSP40_PGU015104</name>
</gene>
<feature type="region of interest" description="Disordered" evidence="1">
    <location>
        <begin position="352"/>
        <end position="389"/>
    </location>
</feature>
<proteinExistence type="predicted"/>
<evidence type="ECO:0000256" key="1">
    <source>
        <dbReference type="SAM" id="MobiDB-lite"/>
    </source>
</evidence>
<organism evidence="2 3">
    <name type="scientific">Platanthera guangdongensis</name>
    <dbReference type="NCBI Taxonomy" id="2320717"/>
    <lineage>
        <taxon>Eukaryota</taxon>
        <taxon>Viridiplantae</taxon>
        <taxon>Streptophyta</taxon>
        <taxon>Embryophyta</taxon>
        <taxon>Tracheophyta</taxon>
        <taxon>Spermatophyta</taxon>
        <taxon>Magnoliopsida</taxon>
        <taxon>Liliopsida</taxon>
        <taxon>Asparagales</taxon>
        <taxon>Orchidaceae</taxon>
        <taxon>Orchidoideae</taxon>
        <taxon>Orchideae</taxon>
        <taxon>Orchidinae</taxon>
        <taxon>Platanthera</taxon>
    </lineage>
</organism>
<comment type="caution">
    <text evidence="2">The sequence shown here is derived from an EMBL/GenBank/DDBJ whole genome shotgun (WGS) entry which is preliminary data.</text>
</comment>
<evidence type="ECO:0000313" key="2">
    <source>
        <dbReference type="EMBL" id="KAK8970396.1"/>
    </source>
</evidence>
<feature type="region of interest" description="Disordered" evidence="1">
    <location>
        <begin position="163"/>
        <end position="194"/>
    </location>
</feature>